<dbReference type="AlphaFoldDB" id="A0A6A7W926"/>
<evidence type="ECO:0000313" key="1">
    <source>
        <dbReference type="EMBL" id="MQP10901.1"/>
    </source>
</evidence>
<accession>A0A6A7W926</accession>
<keyword evidence="2" id="KW-1185">Reference proteome</keyword>
<organism evidence="1 2">
    <name type="scientific">Segatella copri</name>
    <dbReference type="NCBI Taxonomy" id="165179"/>
    <lineage>
        <taxon>Bacteria</taxon>
        <taxon>Pseudomonadati</taxon>
        <taxon>Bacteroidota</taxon>
        <taxon>Bacteroidia</taxon>
        <taxon>Bacteroidales</taxon>
        <taxon>Prevotellaceae</taxon>
        <taxon>Segatella</taxon>
    </lineage>
</organism>
<dbReference type="OrthoDB" id="828100at2"/>
<name>A0A6A7W926_9BACT</name>
<dbReference type="Proteomes" id="UP000384372">
    <property type="component" value="Unassembled WGS sequence"/>
</dbReference>
<dbReference type="PANTHER" id="PTHR38733:SF1">
    <property type="entry name" value="TYPE IV METHYL-DIRECTED RESTRICTION ENZYME ECOKMCRBC"/>
    <property type="match status" value="1"/>
</dbReference>
<evidence type="ECO:0000313" key="2">
    <source>
        <dbReference type="Proteomes" id="UP000384372"/>
    </source>
</evidence>
<dbReference type="PANTHER" id="PTHR38733">
    <property type="entry name" value="PROTEIN MCRC"/>
    <property type="match status" value="1"/>
</dbReference>
<comment type="caution">
    <text evidence="1">The sequence shown here is derived from an EMBL/GenBank/DDBJ whole genome shotgun (WGS) entry which is preliminary data.</text>
</comment>
<reference evidence="1 2" key="1">
    <citation type="submission" date="2019-09" db="EMBL/GenBank/DDBJ databases">
        <title>Distinct polysaccharide growth profiles of human intestinal Prevotella copri isolates.</title>
        <authorList>
            <person name="Fehlner-Peach H."/>
            <person name="Magnabosco C."/>
            <person name="Raghavan V."/>
            <person name="Scher J.U."/>
            <person name="Tett A."/>
            <person name="Cox L.M."/>
            <person name="Gottsegen C."/>
            <person name="Watters A."/>
            <person name="Wiltshire- Gordon J.D."/>
            <person name="Segata N."/>
            <person name="Bonneau R."/>
            <person name="Littman D.R."/>
        </authorList>
    </citation>
    <scope>NUCLEOTIDE SEQUENCE [LARGE SCALE GENOMIC DNA]</scope>
    <source>
        <strain evidence="2">iAQ1173</strain>
    </source>
</reference>
<dbReference type="EMBL" id="VZAD01000025">
    <property type="protein sequence ID" value="MQP10901.1"/>
    <property type="molecule type" value="Genomic_DNA"/>
</dbReference>
<sequence>MIQLQEHEQLCKNDLPVEKSERYDNLQLIQWDKPMDNSAWGYYASFKIGAEWIDKQEALVVTAKRGMEKIDFLRMFMTCFCSDLAVDSFSKIYSIDQEKPAIVAPALSSVVSPLIVFHFIGVVNRIKSLRKGYVLRQENLKKVKGHTKMLKNERINIAVKRYDRIYCEYADYSVDTPENRLIKKALVLSQRFVAKINRNNVVYSKVNQMVTKALSKFDYVSDDININSIGQIRSNKLYREYAEAMRLAKVILKHFDYSLSNVEATENRVTPFVLDMSLLYEHYVYGLLYEAYREKISYQYRGVTGLPDFLYKSKHFNAILDTKYIPKYEKGTLDNYVIRQLSGYSRDLIILRKLGYEDIDEDSPTPSVPCIIIYPKEDGDSDNPFKSNKLRDLCTRHLKKISRFYKISISVPTISR</sequence>
<dbReference type="InterPro" id="IPR019292">
    <property type="entry name" value="McrC"/>
</dbReference>
<dbReference type="Pfam" id="PF10117">
    <property type="entry name" value="McrBC"/>
    <property type="match status" value="1"/>
</dbReference>
<gene>
    <name evidence="1" type="ORF">F7D20_02745</name>
</gene>
<protein>
    <submittedName>
        <fullName evidence="1">TonB-dependent receptor</fullName>
    </submittedName>
</protein>
<proteinExistence type="predicted"/>
<keyword evidence="1" id="KW-0675">Receptor</keyword>
<dbReference type="RefSeq" id="WP_158462750.1">
    <property type="nucleotide sequence ID" value="NZ_VZAD01000025.1"/>
</dbReference>